<dbReference type="Gramene" id="Os01t0606400-01">
    <property type="protein sequence ID" value="Os01t0606400-01"/>
    <property type="gene ID" value="Os01g0606400"/>
</dbReference>
<dbReference type="Proteomes" id="UP000000763">
    <property type="component" value="Chromosome 1"/>
</dbReference>
<evidence type="ECO:0000313" key="1">
    <source>
        <dbReference type="EMBL" id="BAF05440.1"/>
    </source>
</evidence>
<dbReference type="EMBL" id="AP008207">
    <property type="protein sequence ID" value="BAF05440.1"/>
    <property type="molecule type" value="Genomic_DNA"/>
</dbReference>
<reference evidence="1 2" key="1">
    <citation type="journal article" date="2005" name="Nature">
        <title>The map-based sequence of the rice genome.</title>
        <authorList>
            <consortium name="International rice genome sequencing project (IRGSP)"/>
            <person name="Matsumoto T."/>
            <person name="Wu J."/>
            <person name="Kanamori H."/>
            <person name="Katayose Y."/>
            <person name="Fujisawa M."/>
            <person name="Namiki N."/>
            <person name="Mizuno H."/>
            <person name="Yamamoto K."/>
            <person name="Antonio B.A."/>
            <person name="Baba T."/>
            <person name="Sakata K."/>
            <person name="Nagamura Y."/>
            <person name="Aoki H."/>
            <person name="Arikawa K."/>
            <person name="Arita K."/>
            <person name="Bito T."/>
            <person name="Chiden Y."/>
            <person name="Fujitsuka N."/>
            <person name="Fukunaka R."/>
            <person name="Hamada M."/>
            <person name="Harada C."/>
            <person name="Hayashi A."/>
            <person name="Hijishita S."/>
            <person name="Honda M."/>
            <person name="Hosokawa S."/>
            <person name="Ichikawa Y."/>
            <person name="Idonuma A."/>
            <person name="Iijima M."/>
            <person name="Ikeda M."/>
            <person name="Ikeno M."/>
            <person name="Ito K."/>
            <person name="Ito S."/>
            <person name="Ito T."/>
            <person name="Ito Y."/>
            <person name="Ito Y."/>
            <person name="Iwabuchi A."/>
            <person name="Kamiya K."/>
            <person name="Karasawa W."/>
            <person name="Kurita K."/>
            <person name="Katagiri S."/>
            <person name="Kikuta A."/>
            <person name="Kobayashi H."/>
            <person name="Kobayashi N."/>
            <person name="Machita K."/>
            <person name="Maehara T."/>
            <person name="Masukawa M."/>
            <person name="Mizubayashi T."/>
            <person name="Mukai Y."/>
            <person name="Nagasaki H."/>
            <person name="Nagata Y."/>
            <person name="Naito S."/>
            <person name="Nakashima M."/>
            <person name="Nakama Y."/>
            <person name="Nakamichi Y."/>
            <person name="Nakamura M."/>
            <person name="Meguro A."/>
            <person name="Negishi M."/>
            <person name="Ohta I."/>
            <person name="Ohta T."/>
            <person name="Okamoto M."/>
            <person name="Ono N."/>
            <person name="Saji S."/>
            <person name="Sakaguchi M."/>
            <person name="Sakai K."/>
            <person name="Shibata M."/>
            <person name="Shimokawa T."/>
            <person name="Song J."/>
            <person name="Takazaki Y."/>
            <person name="Terasawa K."/>
            <person name="Tsugane M."/>
            <person name="Tsuji K."/>
            <person name="Ueda S."/>
            <person name="Waki K."/>
            <person name="Yamagata H."/>
            <person name="Yamamoto M."/>
            <person name="Yamamoto S."/>
            <person name="Yamane H."/>
            <person name="Yoshiki S."/>
            <person name="Yoshihara R."/>
            <person name="Yukawa K."/>
            <person name="Zhong H."/>
            <person name="Yano M."/>
            <person name="Yuan Q."/>
            <person name="Ouyang S."/>
            <person name="Liu J."/>
            <person name="Jones K.M."/>
            <person name="Gansberger K."/>
            <person name="Moffat K."/>
            <person name="Hill J."/>
            <person name="Bera J."/>
            <person name="Fadrosh D."/>
            <person name="Jin S."/>
            <person name="Johri S."/>
            <person name="Kim M."/>
            <person name="Overton L."/>
            <person name="Reardon M."/>
            <person name="Tsitrin T."/>
            <person name="Vuong H."/>
            <person name="Weaver B."/>
            <person name="Ciecko A."/>
            <person name="Tallon L."/>
            <person name="Jackson J."/>
            <person name="Pai G."/>
            <person name="Aken S.V."/>
            <person name="Utterback T."/>
            <person name="Reidmuller S."/>
            <person name="Feldblyum T."/>
            <person name="Hsiao J."/>
            <person name="Zismann V."/>
            <person name="Iobst S."/>
            <person name="de Vazeille A.R."/>
            <person name="Buell C.R."/>
            <person name="Ying K."/>
            <person name="Li Y."/>
            <person name="Lu T."/>
            <person name="Huang Y."/>
            <person name="Zhao Q."/>
            <person name="Feng Q."/>
            <person name="Zhang L."/>
            <person name="Zhu J."/>
            <person name="Weng Q."/>
            <person name="Mu J."/>
            <person name="Lu Y."/>
            <person name="Fan D."/>
            <person name="Liu Y."/>
            <person name="Guan J."/>
            <person name="Zhang Y."/>
            <person name="Yu S."/>
            <person name="Liu X."/>
            <person name="Zhang Y."/>
            <person name="Hong G."/>
            <person name="Han B."/>
            <person name="Choisne N."/>
            <person name="Demange N."/>
            <person name="Orjeda G."/>
            <person name="Samain S."/>
            <person name="Cattolico L."/>
            <person name="Pelletier E."/>
            <person name="Couloux A."/>
            <person name="Segurens B."/>
            <person name="Wincker P."/>
            <person name="D'Hont A."/>
            <person name="Scarpelli C."/>
            <person name="Weissenbach J."/>
            <person name="Salanoubat M."/>
            <person name="Quetier F."/>
            <person name="Yu Y."/>
            <person name="Kim H.R."/>
            <person name="Rambo T."/>
            <person name="Currie J."/>
            <person name="Collura K."/>
            <person name="Luo M."/>
            <person name="Yang T."/>
            <person name="Ammiraju J.S.S."/>
            <person name="Engler F."/>
            <person name="Soderlund C."/>
            <person name="Wing R.A."/>
            <person name="Palmer L.E."/>
            <person name="de la Bastide M."/>
            <person name="Spiegel L."/>
            <person name="Nascimento L."/>
            <person name="Zutavern T."/>
            <person name="O'Shaughnessy A."/>
            <person name="Dike S."/>
            <person name="Dedhia N."/>
            <person name="Preston R."/>
            <person name="Balija V."/>
            <person name="McCombie W.R."/>
            <person name="Chow T."/>
            <person name="Chen H."/>
            <person name="Chung M."/>
            <person name="Chen C."/>
            <person name="Shaw J."/>
            <person name="Wu H."/>
            <person name="Hsiao K."/>
            <person name="Chao Y."/>
            <person name="Chu M."/>
            <person name="Cheng C."/>
            <person name="Hour A."/>
            <person name="Lee P."/>
            <person name="Lin S."/>
            <person name="Lin Y."/>
            <person name="Liou J."/>
            <person name="Liu S."/>
            <person name="Hsing Y."/>
            <person name="Raghuvanshi S."/>
            <person name="Mohanty A."/>
            <person name="Bharti A.K."/>
            <person name="Gaur A."/>
            <person name="Gupta V."/>
            <person name="Kumar D."/>
            <person name="Ravi V."/>
            <person name="Vij S."/>
            <person name="Kapur A."/>
            <person name="Khurana P."/>
            <person name="Khurana P."/>
            <person name="Khurana J.P."/>
            <person name="Tyagi A.K."/>
            <person name="Gaikwad K."/>
            <person name="Singh A."/>
            <person name="Dalal V."/>
            <person name="Srivastava S."/>
            <person name="Dixit A."/>
            <person name="Pal A.K."/>
            <person name="Ghazi I.A."/>
            <person name="Yadav M."/>
            <person name="Pandit A."/>
            <person name="Bhargava A."/>
            <person name="Sureshbabu K."/>
            <person name="Batra K."/>
            <person name="Sharma T.R."/>
            <person name="Mohapatra T."/>
            <person name="Singh N.K."/>
            <person name="Messing J."/>
            <person name="Nelson A.B."/>
            <person name="Fuks G."/>
            <person name="Kavchok S."/>
            <person name="Keizer G."/>
            <person name="Linton E."/>
            <person name="Llaca V."/>
            <person name="Song R."/>
            <person name="Tanyolac B."/>
            <person name="Young S."/>
            <person name="Ho-Il K."/>
            <person name="Hahn J.H."/>
            <person name="Sangsakoo G."/>
            <person name="Vanavichit A."/>
            <person name="de Mattos Luiz.A.T."/>
            <person name="Zimmer P.D."/>
            <person name="Malone G."/>
            <person name="Dellagostin O."/>
            <person name="de Oliveira A.C."/>
            <person name="Bevan M."/>
            <person name="Bancroft I."/>
            <person name="Minx P."/>
            <person name="Cordum H."/>
            <person name="Wilson R."/>
            <person name="Cheng Z."/>
            <person name="Jin W."/>
            <person name="Jiang J."/>
            <person name="Leong S.A."/>
            <person name="Iwama H."/>
            <person name="Gojobori T."/>
            <person name="Itoh T."/>
            <person name="Niimura Y."/>
            <person name="Fujii Y."/>
            <person name="Habara T."/>
            <person name="Sakai H."/>
            <person name="Sato Y."/>
            <person name="Wilson G."/>
            <person name="Kumar K."/>
            <person name="McCouch S."/>
            <person name="Juretic N."/>
            <person name="Hoen D."/>
            <person name="Wright S."/>
            <person name="Bruskiewich R."/>
            <person name="Bureau T."/>
            <person name="Miyao A."/>
            <person name="Hirochika H."/>
            <person name="Nishikawa T."/>
            <person name="Kadowaki K."/>
            <person name="Sugiura M."/>
            <person name="Burr B."/>
            <person name="Sasaki T."/>
        </authorList>
    </citation>
    <scope>NUCLEOTIDE SEQUENCE [LARGE SCALE GENOMIC DNA]</scope>
    <source>
        <strain evidence="2">cv. Nipponbare</strain>
    </source>
</reference>
<dbReference type="AlphaFoldDB" id="A0A0P0V4Z8"/>
<dbReference type="KEGG" id="dosa:Os01g0606400"/>
<name>A0A0P0V4Z8_ORYSJ</name>
<protein>
    <submittedName>
        <fullName evidence="1">Os01g0606400 protein</fullName>
    </submittedName>
</protein>
<dbReference type="OMA" id="ECGWEAN"/>
<proteinExistence type="predicted"/>
<sequence length="85" mass="9285">MVNGRSESVLGRTRKECGWEANSQSIIALLICSDDTSIPTTSSKTSCIYSILSQKKKAAQHYIGVSPLSPKMKISLILIRSRADN</sequence>
<organism evidence="1 2">
    <name type="scientific">Oryza sativa subsp. japonica</name>
    <name type="common">Rice</name>
    <dbReference type="NCBI Taxonomy" id="39947"/>
    <lineage>
        <taxon>Eukaryota</taxon>
        <taxon>Viridiplantae</taxon>
        <taxon>Streptophyta</taxon>
        <taxon>Embryophyta</taxon>
        <taxon>Tracheophyta</taxon>
        <taxon>Spermatophyta</taxon>
        <taxon>Magnoliopsida</taxon>
        <taxon>Liliopsida</taxon>
        <taxon>Poales</taxon>
        <taxon>Poaceae</taxon>
        <taxon>BOP clade</taxon>
        <taxon>Oryzoideae</taxon>
        <taxon>Oryzeae</taxon>
        <taxon>Oryzinae</taxon>
        <taxon>Oryza</taxon>
        <taxon>Oryza sativa</taxon>
    </lineage>
</organism>
<accession>A0A0P0V4Z8</accession>
<gene>
    <name evidence="1" type="ordered locus">Os01g0606400</name>
</gene>
<reference evidence="2" key="2">
    <citation type="journal article" date="2008" name="Nucleic Acids Res.">
        <title>The rice annotation project database (RAP-DB): 2008 update.</title>
        <authorList>
            <consortium name="The rice annotation project (RAP)"/>
        </authorList>
    </citation>
    <scope>GENOME REANNOTATION</scope>
    <source>
        <strain evidence="2">cv. Nipponbare</strain>
    </source>
</reference>
<evidence type="ECO:0000313" key="2">
    <source>
        <dbReference type="Proteomes" id="UP000000763"/>
    </source>
</evidence>